<keyword evidence="13" id="KW-1185">Reference proteome</keyword>
<evidence type="ECO:0000256" key="10">
    <source>
        <dbReference type="SAM" id="Phobius"/>
    </source>
</evidence>
<dbReference type="InterPro" id="IPR051076">
    <property type="entry name" value="Golgi_membrane_TVP38/TMEM64"/>
</dbReference>
<dbReference type="PANTHER" id="PTHR47549:SF1">
    <property type="entry name" value="GOLGI APPARATUS MEMBRANE PROTEIN TVP38"/>
    <property type="match status" value="1"/>
</dbReference>
<gene>
    <name evidence="12" type="primary">TVP38</name>
    <name evidence="12" type="ORF">MCUN1_001898</name>
</gene>
<dbReference type="Proteomes" id="UP001219933">
    <property type="component" value="Chromosome 2"/>
</dbReference>
<dbReference type="AlphaFoldDB" id="A0AAF0ERB0"/>
<dbReference type="GO" id="GO:0000022">
    <property type="term" value="P:mitotic spindle elongation"/>
    <property type="evidence" value="ECO:0007669"/>
    <property type="project" value="TreeGrafter"/>
</dbReference>
<evidence type="ECO:0000256" key="6">
    <source>
        <dbReference type="ARBA" id="ARBA00022692"/>
    </source>
</evidence>
<comment type="similarity">
    <text evidence="3">Belongs to the TVP38/TMEM64 family.</text>
</comment>
<evidence type="ECO:0000313" key="12">
    <source>
        <dbReference type="EMBL" id="WFD35050.1"/>
    </source>
</evidence>
<feature type="domain" description="VTT" evidence="11">
    <location>
        <begin position="51"/>
        <end position="115"/>
    </location>
</feature>
<evidence type="ECO:0000256" key="8">
    <source>
        <dbReference type="ARBA" id="ARBA00023034"/>
    </source>
</evidence>
<comment type="function">
    <text evidence="1">Golgi membrane protein involved in vesicular trafficking and spindle migration.</text>
</comment>
<keyword evidence="8" id="KW-0333">Golgi apparatus</keyword>
<feature type="transmembrane region" description="Helical" evidence="10">
    <location>
        <begin position="64"/>
        <end position="85"/>
    </location>
</feature>
<protein>
    <recommendedName>
        <fullName evidence="4">Golgi apparatus membrane protein TVP38</fullName>
    </recommendedName>
    <alternativeName>
        <fullName evidence="5">Golgi apparatus membrane protein tvp38</fullName>
    </alternativeName>
</protein>
<evidence type="ECO:0000256" key="4">
    <source>
        <dbReference type="ARBA" id="ARBA00013533"/>
    </source>
</evidence>
<accession>A0AAF0ERB0</accession>
<dbReference type="EMBL" id="CP119878">
    <property type="protein sequence ID" value="WFD35050.1"/>
    <property type="molecule type" value="Genomic_DNA"/>
</dbReference>
<evidence type="ECO:0000313" key="13">
    <source>
        <dbReference type="Proteomes" id="UP001219933"/>
    </source>
</evidence>
<dbReference type="GO" id="GO:0016192">
    <property type="term" value="P:vesicle-mediated transport"/>
    <property type="evidence" value="ECO:0007669"/>
    <property type="project" value="TreeGrafter"/>
</dbReference>
<dbReference type="PANTHER" id="PTHR47549">
    <property type="entry name" value="GOLGI APPARATUS MEMBRANE PROTEIN TVP38-RELATED"/>
    <property type="match status" value="1"/>
</dbReference>
<dbReference type="InterPro" id="IPR032816">
    <property type="entry name" value="VTT_dom"/>
</dbReference>
<evidence type="ECO:0000256" key="3">
    <source>
        <dbReference type="ARBA" id="ARBA00008640"/>
    </source>
</evidence>
<evidence type="ECO:0000259" key="11">
    <source>
        <dbReference type="Pfam" id="PF09335"/>
    </source>
</evidence>
<evidence type="ECO:0000256" key="5">
    <source>
        <dbReference type="ARBA" id="ARBA00020673"/>
    </source>
</evidence>
<comment type="subcellular location">
    <subcellularLocation>
        <location evidence="2">Golgi apparatus membrane</location>
        <topology evidence="2">Multi-pass membrane protein</topology>
    </subcellularLocation>
</comment>
<keyword evidence="6 10" id="KW-0812">Transmembrane</keyword>
<evidence type="ECO:0000256" key="9">
    <source>
        <dbReference type="ARBA" id="ARBA00023136"/>
    </source>
</evidence>
<evidence type="ECO:0000256" key="1">
    <source>
        <dbReference type="ARBA" id="ARBA00002978"/>
    </source>
</evidence>
<organism evidence="12 13">
    <name type="scientific">Malassezia cuniculi</name>
    <dbReference type="NCBI Taxonomy" id="948313"/>
    <lineage>
        <taxon>Eukaryota</taxon>
        <taxon>Fungi</taxon>
        <taxon>Dikarya</taxon>
        <taxon>Basidiomycota</taxon>
        <taxon>Ustilaginomycotina</taxon>
        <taxon>Malasseziomycetes</taxon>
        <taxon>Malasseziales</taxon>
        <taxon>Malasseziaceae</taxon>
        <taxon>Malassezia</taxon>
    </lineage>
</organism>
<dbReference type="GO" id="GO:0000139">
    <property type="term" value="C:Golgi membrane"/>
    <property type="evidence" value="ECO:0007669"/>
    <property type="project" value="UniProtKB-SubCell"/>
</dbReference>
<dbReference type="Pfam" id="PF09335">
    <property type="entry name" value="VTT_dom"/>
    <property type="match status" value="1"/>
</dbReference>
<reference evidence="12" key="1">
    <citation type="submission" date="2023-03" db="EMBL/GenBank/DDBJ databases">
        <title>Mating type loci evolution in Malassezia.</title>
        <authorList>
            <person name="Coelho M.A."/>
        </authorList>
    </citation>
    <scope>NUCLEOTIDE SEQUENCE</scope>
    <source>
        <strain evidence="12">CBS 11721</strain>
    </source>
</reference>
<proteinExistence type="inferred from homology"/>
<feature type="transmembrane region" description="Helical" evidence="10">
    <location>
        <begin position="97"/>
        <end position="118"/>
    </location>
</feature>
<evidence type="ECO:0000256" key="2">
    <source>
        <dbReference type="ARBA" id="ARBA00004653"/>
    </source>
</evidence>
<keyword evidence="9 10" id="KW-0472">Membrane</keyword>
<name>A0AAF0ERB0_9BASI</name>
<sequence>MQVVLAFPPTVGFGTSVTLCGMAFGSARDAHDLHWDVQLKLIFWASVKRDPRFRAVQAAVHKSGVWVAVLIRFCPVPFCYANLIFALLDAVTLRDYVAASIITSPRLLVHVFVGAKMYELMDRDVRRMMDPTARALSAVSLVRIITD</sequence>
<keyword evidence="7 10" id="KW-1133">Transmembrane helix</keyword>
<evidence type="ECO:0000256" key="7">
    <source>
        <dbReference type="ARBA" id="ARBA00022989"/>
    </source>
</evidence>